<organism evidence="12 13">
    <name type="scientific">candidate division WWE3 bacterium</name>
    <dbReference type="NCBI Taxonomy" id="2053526"/>
    <lineage>
        <taxon>Bacteria</taxon>
        <taxon>Katanobacteria</taxon>
    </lineage>
</organism>
<dbReference type="NCBIfam" id="TIGR01462">
    <property type="entry name" value="greA"/>
    <property type="match status" value="1"/>
</dbReference>
<accession>A0A7X9DJG1</accession>
<evidence type="ECO:0000256" key="9">
    <source>
        <dbReference type="RuleBase" id="RU000556"/>
    </source>
</evidence>
<dbReference type="FunFam" id="1.10.287.180:FF:000001">
    <property type="entry name" value="Transcription elongation factor GreA"/>
    <property type="match status" value="1"/>
</dbReference>
<dbReference type="HAMAP" id="MF_00105">
    <property type="entry name" value="GreA_GreB"/>
    <property type="match status" value="1"/>
</dbReference>
<dbReference type="Gene3D" id="1.10.287.180">
    <property type="entry name" value="Transcription elongation factor, GreA/GreB, N-terminal domain"/>
    <property type="match status" value="1"/>
</dbReference>
<dbReference type="PIRSF" id="PIRSF006092">
    <property type="entry name" value="GreA_GreB"/>
    <property type="match status" value="1"/>
</dbReference>
<dbReference type="InterPro" id="IPR036953">
    <property type="entry name" value="GreA/GreB_C_sf"/>
</dbReference>
<dbReference type="AlphaFoldDB" id="A0A7X9DJG1"/>
<dbReference type="Gene3D" id="3.10.50.30">
    <property type="entry name" value="Transcription elongation factor, GreA/GreB, C-terminal domain"/>
    <property type="match status" value="1"/>
</dbReference>
<protein>
    <recommendedName>
        <fullName evidence="2 8">Transcription elongation factor GreA</fullName>
    </recommendedName>
    <alternativeName>
        <fullName evidence="7 8">Transcript cleavage factor GreA</fullName>
    </alternativeName>
</protein>
<evidence type="ECO:0000256" key="2">
    <source>
        <dbReference type="ARBA" id="ARBA00013729"/>
    </source>
</evidence>
<evidence type="ECO:0000256" key="7">
    <source>
        <dbReference type="ARBA" id="ARBA00030776"/>
    </source>
</evidence>
<dbReference type="PANTHER" id="PTHR30437:SF4">
    <property type="entry name" value="TRANSCRIPTION ELONGATION FACTOR GREA"/>
    <property type="match status" value="1"/>
</dbReference>
<dbReference type="InterPro" id="IPR023459">
    <property type="entry name" value="Tscrpt_elong_fac_GreA/B_fam"/>
</dbReference>
<name>A0A7X9DJG1_UNCKA</name>
<keyword evidence="4 8" id="KW-0238">DNA-binding</keyword>
<evidence type="ECO:0000256" key="3">
    <source>
        <dbReference type="ARBA" id="ARBA00023015"/>
    </source>
</evidence>
<dbReference type="InterPro" id="IPR028624">
    <property type="entry name" value="Tscrpt_elong_fac_GreA/B"/>
</dbReference>
<evidence type="ECO:0000256" key="5">
    <source>
        <dbReference type="ARBA" id="ARBA00023163"/>
    </source>
</evidence>
<dbReference type="PROSITE" id="PS00829">
    <property type="entry name" value="GREAB_1"/>
    <property type="match status" value="1"/>
</dbReference>
<reference evidence="12 13" key="1">
    <citation type="journal article" date="2020" name="Biotechnol. Biofuels">
        <title>New insights from the biogas microbiome by comprehensive genome-resolved metagenomics of nearly 1600 species originating from multiple anaerobic digesters.</title>
        <authorList>
            <person name="Campanaro S."/>
            <person name="Treu L."/>
            <person name="Rodriguez-R L.M."/>
            <person name="Kovalovszki A."/>
            <person name="Ziels R.M."/>
            <person name="Maus I."/>
            <person name="Zhu X."/>
            <person name="Kougias P.G."/>
            <person name="Basile A."/>
            <person name="Luo G."/>
            <person name="Schluter A."/>
            <person name="Konstantinidis K.T."/>
            <person name="Angelidaki I."/>
        </authorList>
    </citation>
    <scope>NUCLEOTIDE SEQUENCE [LARGE SCALE GENOMIC DNA]</scope>
    <source>
        <strain evidence="12">AS27yjCOA_165</strain>
    </source>
</reference>
<evidence type="ECO:0000256" key="4">
    <source>
        <dbReference type="ARBA" id="ARBA00023125"/>
    </source>
</evidence>
<comment type="similarity">
    <text evidence="1 8 9">Belongs to the GreA/GreB family.</text>
</comment>
<dbReference type="GO" id="GO:0003746">
    <property type="term" value="F:translation elongation factor activity"/>
    <property type="evidence" value="ECO:0007669"/>
    <property type="project" value="UniProtKB-KW"/>
</dbReference>
<dbReference type="GO" id="GO:0070063">
    <property type="term" value="F:RNA polymerase binding"/>
    <property type="evidence" value="ECO:0007669"/>
    <property type="project" value="InterPro"/>
</dbReference>
<dbReference type="EMBL" id="JAAZNL010000002">
    <property type="protein sequence ID" value="NMB69596.1"/>
    <property type="molecule type" value="Genomic_DNA"/>
</dbReference>
<comment type="caution">
    <text evidence="12">The sequence shown here is derived from an EMBL/GenBank/DDBJ whole genome shotgun (WGS) entry which is preliminary data.</text>
</comment>
<evidence type="ECO:0000313" key="13">
    <source>
        <dbReference type="Proteomes" id="UP000526033"/>
    </source>
</evidence>
<dbReference type="InterPro" id="IPR001437">
    <property type="entry name" value="Tscrpt_elong_fac_GreA/B_C"/>
</dbReference>
<dbReference type="SUPFAM" id="SSF54534">
    <property type="entry name" value="FKBP-like"/>
    <property type="match status" value="1"/>
</dbReference>
<feature type="domain" description="Transcription elongation factor GreA/GreB C-terminal" evidence="10">
    <location>
        <begin position="82"/>
        <end position="153"/>
    </location>
</feature>
<dbReference type="GO" id="GO:0006354">
    <property type="term" value="P:DNA-templated transcription elongation"/>
    <property type="evidence" value="ECO:0007669"/>
    <property type="project" value="TreeGrafter"/>
</dbReference>
<dbReference type="InterPro" id="IPR022691">
    <property type="entry name" value="Tscrpt_elong_fac_GreA/B_N"/>
</dbReference>
<dbReference type="GO" id="GO:0003677">
    <property type="term" value="F:DNA binding"/>
    <property type="evidence" value="ECO:0007669"/>
    <property type="project" value="UniProtKB-UniRule"/>
</dbReference>
<keyword evidence="12" id="KW-0251">Elongation factor</keyword>
<feature type="domain" description="Transcription elongation factor GreA/GreB N-terminal" evidence="11">
    <location>
        <begin position="7"/>
        <end position="76"/>
    </location>
</feature>
<evidence type="ECO:0000313" key="12">
    <source>
        <dbReference type="EMBL" id="NMB69596.1"/>
    </source>
</evidence>
<keyword evidence="5 8" id="KW-0804">Transcription</keyword>
<keyword evidence="12" id="KW-0648">Protein biosynthesis</keyword>
<dbReference type="NCBIfam" id="NF001263">
    <property type="entry name" value="PRK00226.1-4"/>
    <property type="match status" value="1"/>
</dbReference>
<dbReference type="Proteomes" id="UP000526033">
    <property type="component" value="Unassembled WGS sequence"/>
</dbReference>
<evidence type="ECO:0000256" key="8">
    <source>
        <dbReference type="HAMAP-Rule" id="MF_00105"/>
    </source>
</evidence>
<dbReference type="GO" id="GO:0032784">
    <property type="term" value="P:regulation of DNA-templated transcription elongation"/>
    <property type="evidence" value="ECO:0007669"/>
    <property type="project" value="UniProtKB-UniRule"/>
</dbReference>
<dbReference type="Pfam" id="PF01272">
    <property type="entry name" value="GreA_GreB"/>
    <property type="match status" value="1"/>
</dbReference>
<evidence type="ECO:0000259" key="11">
    <source>
        <dbReference type="Pfam" id="PF03449"/>
    </source>
</evidence>
<dbReference type="InterPro" id="IPR018151">
    <property type="entry name" value="TF_GreA/GreB_CS"/>
</dbReference>
<gene>
    <name evidence="8 12" type="primary">greA</name>
    <name evidence="12" type="ORF">GYA27_00110</name>
</gene>
<evidence type="ECO:0000259" key="10">
    <source>
        <dbReference type="Pfam" id="PF01272"/>
    </source>
</evidence>
<evidence type="ECO:0000256" key="6">
    <source>
        <dbReference type="ARBA" id="ARBA00024916"/>
    </source>
</evidence>
<proteinExistence type="inferred from homology"/>
<evidence type="ECO:0000256" key="1">
    <source>
        <dbReference type="ARBA" id="ARBA00008213"/>
    </source>
</evidence>
<comment type="function">
    <text evidence="6 8 9">Necessary for efficient RNA polymerase transcription elongation past template-encoded arresting sites. The arresting sites in DNA have the property of trapping a certain fraction of elongating RNA polymerases that pass through, resulting in locked ternary complexes. Cleavage of the nascent transcript by cleavage factors such as GreA or GreB allows the resumption of elongation from the new 3'terminus. GreA releases sequences of 2 to 3 nucleotides.</text>
</comment>
<dbReference type="InterPro" id="IPR006359">
    <property type="entry name" value="Tscrpt_elong_fac_GreA"/>
</dbReference>
<dbReference type="Pfam" id="PF03449">
    <property type="entry name" value="GreA_GreB_N"/>
    <property type="match status" value="1"/>
</dbReference>
<dbReference type="SUPFAM" id="SSF46557">
    <property type="entry name" value="GreA transcript cleavage protein, N-terminal domain"/>
    <property type="match status" value="1"/>
</dbReference>
<keyword evidence="3 8" id="KW-0805">Transcription regulation</keyword>
<dbReference type="PANTHER" id="PTHR30437">
    <property type="entry name" value="TRANSCRIPTION ELONGATION FACTOR GREA"/>
    <property type="match status" value="1"/>
</dbReference>
<sequence>MNQEILYVTKEGLDKLKAELKELVEIKRPEVAKRILAARENGDISENAEYDSARQEQSYIEGRISELEEIIKNSKITDSEKKKDNVGVGCIVTVHIDGDEETFHIVGAPEANPLEKKISHESPLGLALMGKKVGDKIDVDAPMGKLTYTVLRID</sequence>
<dbReference type="InterPro" id="IPR036805">
    <property type="entry name" value="Tscrpt_elong_fac_GreA/B_N_sf"/>
</dbReference>